<reference evidence="1" key="2">
    <citation type="journal article" date="2018" name="Sci. Data">
        <title>The draft genome sequence of cork oak.</title>
        <authorList>
            <person name="Ramos A.M."/>
            <person name="Usie A."/>
            <person name="Barbosa P."/>
            <person name="Barros P.M."/>
            <person name="Capote T."/>
            <person name="Chaves I."/>
            <person name="Simoes F."/>
            <person name="Abreu I."/>
            <person name="Carrasquinho I."/>
            <person name="Faro C."/>
            <person name="Guimaraes J.B."/>
            <person name="Mendonca D."/>
            <person name="Nobrega F."/>
            <person name="Rodrigues L."/>
            <person name="Saibo N.J.M."/>
            <person name="Varela M.C."/>
            <person name="Egas C."/>
            <person name="Matos J."/>
            <person name="Miguel C.M."/>
            <person name="Oliveira M.M."/>
            <person name="Ricardo C.P."/>
            <person name="Goncalves S."/>
        </authorList>
    </citation>
    <scope>NUCLEOTIDE SEQUENCE [LARGE SCALE GENOMIC DNA]</scope>
    <source>
        <strain evidence="1">HL8</strain>
    </source>
</reference>
<organism evidence="1">
    <name type="scientific">Quercus suber</name>
    <name type="common">Cork oak</name>
    <dbReference type="NCBI Taxonomy" id="58331"/>
    <lineage>
        <taxon>Eukaryota</taxon>
        <taxon>Viridiplantae</taxon>
        <taxon>Streptophyta</taxon>
        <taxon>Embryophyta</taxon>
        <taxon>Tracheophyta</taxon>
        <taxon>Spermatophyta</taxon>
        <taxon>Magnoliopsida</taxon>
        <taxon>eudicotyledons</taxon>
        <taxon>Gunneridae</taxon>
        <taxon>Pentapetalae</taxon>
        <taxon>rosids</taxon>
        <taxon>fabids</taxon>
        <taxon>Fagales</taxon>
        <taxon>Fagaceae</taxon>
        <taxon>Quercus</taxon>
    </lineage>
</organism>
<dbReference type="PANTHER" id="PTHR35546:SF130">
    <property type="entry name" value="EXPRESSED PROTEIN"/>
    <property type="match status" value="1"/>
</dbReference>
<accession>A0AAW0M851</accession>
<evidence type="ECO:0000313" key="1">
    <source>
        <dbReference type="EMBL" id="KAK7859259.1"/>
    </source>
</evidence>
<reference evidence="1" key="3">
    <citation type="submission" date="2023-07" db="EMBL/GenBank/DDBJ databases">
        <title>An improved reference 1 genome and first organelle genomes of Quercus suber.</title>
        <authorList>
            <consortium name="Genosuber Consortium"/>
            <person name="Usie A."/>
            <person name="Serra O."/>
            <person name="Barros P."/>
        </authorList>
    </citation>
    <scope>NUCLEOTIDE SEQUENCE</scope>
    <source>
        <strain evidence="1">HL8</strain>
        <tissue evidence="1">Leaves</tissue>
    </source>
</reference>
<reference evidence="1" key="1">
    <citation type="submission" date="2017-12" db="EMBL/GenBank/DDBJ databases">
        <authorList>
            <person name="Barbosa P."/>
            <person name="Usie A."/>
            <person name="Ramos A.M."/>
        </authorList>
    </citation>
    <scope>NUCLEOTIDE SEQUENCE</scope>
    <source>
        <strain evidence="1">HL8</strain>
        <tissue evidence="1">Leaves</tissue>
    </source>
</reference>
<proteinExistence type="predicted"/>
<evidence type="ECO:0008006" key="2">
    <source>
        <dbReference type="Google" id="ProtNLM"/>
    </source>
</evidence>
<sequence>MDLMLCSWKRTRRRIKELPADLYHVLFLANKGPLILSRKRRRTMNDLHDGLVHNYYVVNENPITRQSETLPRILNPITRQLIFDSYEGEGWVGGFIYRYDNHDQLSYRVVLIRGFNSKLKKVELDIFISKTGEWRKSMVVFCPGKFHCRGVSYKNLLFRWDSKHGRLIGFDPYNNAHYRCRGCLRVCQIFKNPEKISRLWELKDYDDDEGGKWCLEHEVHFDKMVSERYIFSPQTIHRQTTSSKAITNLSSKRWGYHLFDN</sequence>
<protein>
    <recommendedName>
        <fullName evidence="2">F-box associated domain-containing protein</fullName>
    </recommendedName>
</protein>
<dbReference type="InterPro" id="IPR055290">
    <property type="entry name" value="At3g26010-like"/>
</dbReference>
<comment type="caution">
    <text evidence="1">The sequence shown here is derived from an EMBL/GenBank/DDBJ whole genome shotgun (WGS) entry which is preliminary data.</text>
</comment>
<dbReference type="AlphaFoldDB" id="A0AAW0M851"/>
<gene>
    <name evidence="1" type="ORF">CFP56_007821</name>
</gene>
<name>A0AAW0M851_QUESU</name>
<dbReference type="EMBL" id="PKMF04000014">
    <property type="protein sequence ID" value="KAK7859259.1"/>
    <property type="molecule type" value="Genomic_DNA"/>
</dbReference>
<dbReference type="PANTHER" id="PTHR35546">
    <property type="entry name" value="F-BOX PROTEIN INTERACTION DOMAIN PROTEIN-RELATED"/>
    <property type="match status" value="1"/>
</dbReference>